<feature type="domain" description="Cysteine-rich" evidence="2">
    <location>
        <begin position="8"/>
        <end position="65"/>
    </location>
</feature>
<dbReference type="AlphaFoldDB" id="X0V746"/>
<reference evidence="3" key="1">
    <citation type="journal article" date="2014" name="Front. Microbiol.">
        <title>High frequency of phylogenetically diverse reductive dehalogenase-homologous genes in deep subseafloor sedimentary metagenomes.</title>
        <authorList>
            <person name="Kawai M."/>
            <person name="Futagami T."/>
            <person name="Toyoda A."/>
            <person name="Takaki Y."/>
            <person name="Nishi S."/>
            <person name="Hori S."/>
            <person name="Arai W."/>
            <person name="Tsubouchi T."/>
            <person name="Morono Y."/>
            <person name="Uchiyama I."/>
            <person name="Ito T."/>
            <person name="Fujiyama A."/>
            <person name="Inagaki F."/>
            <person name="Takami H."/>
        </authorList>
    </citation>
    <scope>NUCLEOTIDE SEQUENCE</scope>
    <source>
        <strain evidence="3">Expedition CK06-06</strain>
    </source>
</reference>
<dbReference type="Gene3D" id="3.40.50.11810">
    <property type="match status" value="1"/>
</dbReference>
<dbReference type="InterPro" id="IPR051278">
    <property type="entry name" value="HdrB/HdrD_reductase"/>
</dbReference>
<keyword evidence="1" id="KW-0560">Oxidoreductase</keyword>
<organism evidence="3">
    <name type="scientific">marine sediment metagenome</name>
    <dbReference type="NCBI Taxonomy" id="412755"/>
    <lineage>
        <taxon>unclassified sequences</taxon>
        <taxon>metagenomes</taxon>
        <taxon>ecological metagenomes</taxon>
    </lineage>
</organism>
<dbReference type="GO" id="GO:0016491">
    <property type="term" value="F:oxidoreductase activity"/>
    <property type="evidence" value="ECO:0007669"/>
    <property type="project" value="UniProtKB-KW"/>
</dbReference>
<name>X0V746_9ZZZZ</name>
<dbReference type="InterPro" id="IPR004017">
    <property type="entry name" value="Cys_rich_dom"/>
</dbReference>
<protein>
    <recommendedName>
        <fullName evidence="2">Cysteine-rich domain-containing protein</fullName>
    </recommendedName>
</protein>
<evidence type="ECO:0000313" key="3">
    <source>
        <dbReference type="EMBL" id="GAG08328.1"/>
    </source>
</evidence>
<dbReference type="Pfam" id="PF02754">
    <property type="entry name" value="CCG"/>
    <property type="match status" value="1"/>
</dbReference>
<gene>
    <name evidence="3" type="ORF">S01H1_38847</name>
</gene>
<dbReference type="PANTHER" id="PTHR42947:SF1">
    <property type="entry name" value="COB--COM HETERODISULFIDE REDUCTASE SUBUNIT B 1"/>
    <property type="match status" value="1"/>
</dbReference>
<comment type="caution">
    <text evidence="3">The sequence shown here is derived from an EMBL/GenBank/DDBJ whole genome shotgun (WGS) entry which is preliminary data.</text>
</comment>
<feature type="non-terminal residue" evidence="3">
    <location>
        <position position="1"/>
    </location>
</feature>
<dbReference type="PANTHER" id="PTHR42947">
    <property type="entry name" value="COB--COM HETERODISULFIDE REDUCTASE SUBUNIT B 1"/>
    <property type="match status" value="1"/>
</dbReference>
<sequence length="121" mass="13247">TLHQLIWATGSTPVDYETLDYCCGGKTFPVSEDLAHSLIAKKLDNLQDKKEVDCMVLQCQTCYLMYGAQQEKVSGKFNKQYKIPVLLYPQLLGLAVGADPVADLGLNLNVPSVDGLLDKIG</sequence>
<accession>X0V746</accession>
<evidence type="ECO:0000256" key="1">
    <source>
        <dbReference type="ARBA" id="ARBA00023002"/>
    </source>
</evidence>
<proteinExistence type="predicted"/>
<dbReference type="EMBL" id="BARS01024476">
    <property type="protein sequence ID" value="GAG08328.1"/>
    <property type="molecule type" value="Genomic_DNA"/>
</dbReference>
<evidence type="ECO:0000259" key="2">
    <source>
        <dbReference type="Pfam" id="PF02754"/>
    </source>
</evidence>